<keyword evidence="3" id="KW-1185">Reference proteome</keyword>
<protein>
    <submittedName>
        <fullName evidence="2">Choice-of-anchor L domain-containing protein</fullName>
    </submittedName>
</protein>
<dbReference type="Proteomes" id="UP000830583">
    <property type="component" value="Chromosome"/>
</dbReference>
<gene>
    <name evidence="2" type="ORF">M0M57_02525</name>
</gene>
<accession>A0ABY4KJ86</accession>
<dbReference type="InterPro" id="IPR056600">
    <property type="entry name" value="GBD_T9SS_assoc"/>
</dbReference>
<evidence type="ECO:0000259" key="1">
    <source>
        <dbReference type="Pfam" id="PF23759"/>
    </source>
</evidence>
<dbReference type="Gene3D" id="2.60.120.380">
    <property type="match status" value="1"/>
</dbReference>
<dbReference type="SUPFAM" id="SSF49299">
    <property type="entry name" value="PKD domain"/>
    <property type="match status" value="1"/>
</dbReference>
<organism evidence="2 3">
    <name type="scientific">Flavobacterium azooxidireducens</name>
    <dbReference type="NCBI Taxonomy" id="1871076"/>
    <lineage>
        <taxon>Bacteria</taxon>
        <taxon>Pseudomonadati</taxon>
        <taxon>Bacteroidota</taxon>
        <taxon>Flavobacteriia</taxon>
        <taxon>Flavobacteriales</taxon>
        <taxon>Flavobacteriaceae</taxon>
        <taxon>Flavobacterium</taxon>
    </lineage>
</organism>
<dbReference type="RefSeq" id="WP_248435077.1">
    <property type="nucleotide sequence ID" value="NZ_CP096205.1"/>
</dbReference>
<dbReference type="InterPro" id="IPR035986">
    <property type="entry name" value="PKD_dom_sf"/>
</dbReference>
<reference evidence="2" key="1">
    <citation type="submission" date="2022-04" db="EMBL/GenBank/DDBJ databases">
        <title>Consumption of N2O by Flavobacterium azooxidireducens sp. nov. isolated from Decomposing Leaf Litter of Phragmites australis (Cav.).</title>
        <authorList>
            <person name="Behrendt U."/>
            <person name="Spanner T."/>
            <person name="Augustin J."/>
            <person name="Horn M.A."/>
            <person name="Kolb S."/>
            <person name="Ulrich A."/>
        </authorList>
    </citation>
    <scope>NUCLEOTIDE SEQUENCE</scope>
    <source>
        <strain evidence="2">IGB 4-14</strain>
    </source>
</reference>
<feature type="domain" description="T9SS-like galactose binding" evidence="1">
    <location>
        <begin position="478"/>
        <end position="602"/>
    </location>
</feature>
<dbReference type="NCBIfam" id="NF038133">
    <property type="entry name" value="choice_anch_L"/>
    <property type="match status" value="1"/>
</dbReference>
<evidence type="ECO:0000313" key="3">
    <source>
        <dbReference type="Proteomes" id="UP000830583"/>
    </source>
</evidence>
<sequence>MLLILFLIIGQYSTSQTVHINPATNGGFESGSTFAANGWTATTGSSTQNQWVCSTGATAGFSGTRCAYITNNNGATPPPHNYTINATRRTHLYRDVTIPSGNTIIELSFDWIGRGQTSNDMLRVWLTPTSYNPSYGTAITTIGSAPTGRILLGDFANQASWTYEAITLPTTYGGQTFRLVLEWINNANSGTQPPAAIDNISLTSELGPSNDDCANAINLVINPDTNCSTTTTGTTVGGTQSQTGCNGTADDDVWYSFVATSTFHFVTVSAGTMLNPVLQVFRGNCGSLTSVVCRNANSNNNDEVATLTGLTVGDTYFVRVHSQANGTGQGTFSICVTTIPNPPNDNCSDAISLNVNPGTNCSTTTTGTTVGGTQSQTGCSGTADDDVWYSFVATSTFHFVTVSADTMLNPVLQVFRGNCGSLTSIDCRNANSNNNDEVATLTGLTVGDTYFVRVHSQANGTGQGTFSICVTTIPNPPNDNCSDAISLTVNTDTNCSTTTTGTTVGGTQSLTGCNGTADDDVWYSFVATSTFHFVTVSAGTMLNPVLQVYSGTCGSLTSVVCRNANSNNNDEVATLTGLTVGNTYFVRVYSQASGSGQGTFSICVTTIANPNNDDCANAINVPVNSDENCLTSTNGNSTGGTQSLSGCSGTADDDVWFSFVASSIYHLITVTPNGMSDVVFQVYSGNCGSLTSLLCRNSTNGNNPESSYINNLTIGNTYFVRVYSNANGSGQGIFNICITTPGHVTASTNQHTVPQLVREVMFENSCVNISNISWRTGTNYNDVNGIGYFQKNNSNFPFDNGVLLSTGNALFTNGPIEEARNSSGGNGWLGDANVQTLMSSVSGSPQTSYNASVLEFDFTPFQDTISFDFIFASNEYGEYQCDYSDTFVFLLTNISTGVTTNIAVIPSTTTPISVVTIRNNLFNNGCGSVNASLFGNYYFNNPNLAPVNFRGTTIPLTAIGSVIPGQQYHIKLAIADRADALYDSAVFIKGNSFSIGSISMGDDLLTQNNTAICFGETEVLDTALDPNAFNFEWYRNNVLISGATQASYTVSQMGTYTVKVALKNNADCFNEASVIVEIFPQIIPQAPPHLRQCDFVSTFDLTSNSAILLSNYPAPTYTVTYFTTLADANNNTNPITNPTNYGGISNPQTIYSRVYNTVKDCYGVRTFQLRRPKTWNGSTNTNWHTAANWTPNGVPTSEDCIIVYPSSNNPIISGYNYNGYGYNLEVRNNAILRIAEDNSLTITDRIIVESNAGFEIENNANLVQINDIVNIGNITYKRNAFIRKLDYVYWSTPVSSFHISAVSPGTPASLRYFWNTTIANTNGGLGTWSAANENMIPGKGYIIRGPNNFDTTIQQFTANFMGVPNNGNISIPIARGSYTGADYAGTNGVTITNMDDNFNLIGNPYPSAIRYTDFMAANPNLEGSIRVWTHGTLPTNSTPNPFYSSFAYNYTSADYIIHNGTGTLSGPDTYDGFIPAGQSFFVIMNDGAATTSTANFTNSMRVRNNNAQFYRHSNQTQSENEHNRIWLDLVAQNGTMSRTLIGYVEGATYEKDRMYDAYTKAGNAMILYSLIENEKTSIQGRPMPFDSNDVVPLGFKVNNDGIYTIAIAAVDGLFSNEQTVYLRDKVLNTVHDLSANPYSFTANTGVYNERFELLYQDETLGIDQIESFAIKVITNDKIIVRSGNEQIKEIQVFDMLGRKVNQYLSVNTNEFGLNEQKSNQTLLLKIITEYDNVTIKKILF</sequence>
<feature type="domain" description="T9SS-like galactose binding" evidence="1">
    <location>
        <begin position="344"/>
        <end position="468"/>
    </location>
</feature>
<feature type="domain" description="T9SS-like galactose binding" evidence="1">
    <location>
        <begin position="611"/>
        <end position="736"/>
    </location>
</feature>
<dbReference type="InterPro" id="IPR049804">
    <property type="entry name" value="Choice_anch_L"/>
</dbReference>
<dbReference type="EMBL" id="CP096205">
    <property type="protein sequence ID" value="UPQ79718.1"/>
    <property type="molecule type" value="Genomic_DNA"/>
</dbReference>
<name>A0ABY4KJ86_9FLAO</name>
<evidence type="ECO:0000313" key="2">
    <source>
        <dbReference type="EMBL" id="UPQ79718.1"/>
    </source>
</evidence>
<feature type="domain" description="T9SS-like galactose binding" evidence="1">
    <location>
        <begin position="209"/>
        <end position="334"/>
    </location>
</feature>
<proteinExistence type="predicted"/>
<dbReference type="Pfam" id="PF23759">
    <property type="entry name" value="GBD_T9SS_assoc"/>
    <property type="match status" value="4"/>
</dbReference>